<evidence type="ECO:0000256" key="4">
    <source>
        <dbReference type="ARBA" id="ARBA00022679"/>
    </source>
</evidence>
<keyword evidence="5" id="KW-0479">Metal-binding</keyword>
<dbReference type="GO" id="GO:0008654">
    <property type="term" value="P:phospholipid biosynthetic process"/>
    <property type="evidence" value="ECO:0007669"/>
    <property type="project" value="UniProtKB-KW"/>
</dbReference>
<evidence type="ECO:0000256" key="9">
    <source>
        <dbReference type="ARBA" id="ARBA00022842"/>
    </source>
</evidence>
<dbReference type="Gene3D" id="2.60.200.40">
    <property type="match status" value="1"/>
</dbReference>
<organism evidence="14 15">
    <name type="scientific">Shimazuella alba</name>
    <dbReference type="NCBI Taxonomy" id="2690964"/>
    <lineage>
        <taxon>Bacteria</taxon>
        <taxon>Bacillati</taxon>
        <taxon>Bacillota</taxon>
        <taxon>Bacilli</taxon>
        <taxon>Bacillales</taxon>
        <taxon>Thermoactinomycetaceae</taxon>
        <taxon>Shimazuella</taxon>
    </lineage>
</organism>
<feature type="domain" description="DAGKc" evidence="13">
    <location>
        <begin position="1"/>
        <end position="128"/>
    </location>
</feature>
<evidence type="ECO:0000256" key="11">
    <source>
        <dbReference type="ARBA" id="ARBA00023209"/>
    </source>
</evidence>
<dbReference type="PROSITE" id="PS50146">
    <property type="entry name" value="DAGK"/>
    <property type="match status" value="1"/>
</dbReference>
<dbReference type="InterPro" id="IPR005218">
    <property type="entry name" value="Diacylglycerol/lipid_kinase"/>
</dbReference>
<dbReference type="PANTHER" id="PTHR12358:SF106">
    <property type="entry name" value="LIPID KINASE YEGS"/>
    <property type="match status" value="1"/>
</dbReference>
<dbReference type="GO" id="GO:0005524">
    <property type="term" value="F:ATP binding"/>
    <property type="evidence" value="ECO:0007669"/>
    <property type="project" value="UniProtKB-KW"/>
</dbReference>
<keyword evidence="4" id="KW-0808">Transferase</keyword>
<comment type="similarity">
    <text evidence="2">Belongs to the diacylglycerol/lipid kinase family.</text>
</comment>
<evidence type="ECO:0000256" key="3">
    <source>
        <dbReference type="ARBA" id="ARBA00022516"/>
    </source>
</evidence>
<dbReference type="GO" id="GO:0005886">
    <property type="term" value="C:plasma membrane"/>
    <property type="evidence" value="ECO:0007669"/>
    <property type="project" value="TreeGrafter"/>
</dbReference>
<evidence type="ECO:0000256" key="10">
    <source>
        <dbReference type="ARBA" id="ARBA00023098"/>
    </source>
</evidence>
<proteinExistence type="inferred from homology"/>
<keyword evidence="9" id="KW-0460">Magnesium</keyword>
<dbReference type="GO" id="GO:0016301">
    <property type="term" value="F:kinase activity"/>
    <property type="evidence" value="ECO:0007669"/>
    <property type="project" value="UniProtKB-KW"/>
</dbReference>
<name>A0A6I4VTH3_9BACL</name>
<dbReference type="GO" id="GO:0046872">
    <property type="term" value="F:metal ion binding"/>
    <property type="evidence" value="ECO:0007669"/>
    <property type="project" value="UniProtKB-KW"/>
</dbReference>
<keyword evidence="12" id="KW-1208">Phospholipid metabolism</keyword>
<keyword evidence="11" id="KW-0594">Phospholipid biosynthesis</keyword>
<dbReference type="RefSeq" id="WP_160801673.1">
    <property type="nucleotide sequence ID" value="NZ_WUUL01000007.1"/>
</dbReference>
<dbReference type="EMBL" id="WUUL01000007">
    <property type="protein sequence ID" value="MXQ54313.1"/>
    <property type="molecule type" value="Genomic_DNA"/>
</dbReference>
<evidence type="ECO:0000313" key="14">
    <source>
        <dbReference type="EMBL" id="MXQ54313.1"/>
    </source>
</evidence>
<evidence type="ECO:0000259" key="13">
    <source>
        <dbReference type="PROSITE" id="PS50146"/>
    </source>
</evidence>
<dbReference type="InterPro" id="IPR017438">
    <property type="entry name" value="ATP-NAD_kinase_N"/>
</dbReference>
<keyword evidence="8" id="KW-0067">ATP-binding</keyword>
<sequence>MYQFIVNPHAGRGKGITSWQQVESVLKQTDVMYDVKFTKEKGEAIHLAKTATDQNQWTAVVAVGGDGTVHEVANGLYKSNVPLGYVPAGTGNDFAREWSIPFDPIQAWQRIAQHEVKQSDIILADNRVVLCYISAGFDGYVSRLVDASNWKKGLGKASYFFGALLSLKSFQPYTLELQLDENDYRFENVWLVTMSNAKSLGGGMMITPHANPTDGLIDLCIVHKLTKIDFLRVFPKVYAGKHVDHPAVTFLQGKQATVKTEPKMWAFADGEEVGNQTISLEIIPNGIFLL</sequence>
<evidence type="ECO:0000256" key="1">
    <source>
        <dbReference type="ARBA" id="ARBA00001946"/>
    </source>
</evidence>
<keyword evidence="6" id="KW-0547">Nucleotide-binding</keyword>
<reference evidence="14 15" key="1">
    <citation type="submission" date="2019-12" db="EMBL/GenBank/DDBJ databases">
        <title>Whole-genome analyses of novel actinobacteria.</title>
        <authorList>
            <person name="Sahin N."/>
            <person name="Saygin H."/>
        </authorList>
    </citation>
    <scope>NUCLEOTIDE SEQUENCE [LARGE SCALE GENOMIC DNA]</scope>
    <source>
        <strain evidence="14 15">KC615</strain>
    </source>
</reference>
<keyword evidence="10" id="KW-0443">Lipid metabolism</keyword>
<evidence type="ECO:0000256" key="6">
    <source>
        <dbReference type="ARBA" id="ARBA00022741"/>
    </source>
</evidence>
<dbReference type="AlphaFoldDB" id="A0A6I4VTH3"/>
<dbReference type="Pfam" id="PF00781">
    <property type="entry name" value="DAGK_cat"/>
    <property type="match status" value="1"/>
</dbReference>
<gene>
    <name evidence="14" type="ORF">GSM42_11445</name>
</gene>
<dbReference type="SUPFAM" id="SSF111331">
    <property type="entry name" value="NAD kinase/diacylglycerol kinase-like"/>
    <property type="match status" value="1"/>
</dbReference>
<evidence type="ECO:0000256" key="5">
    <source>
        <dbReference type="ARBA" id="ARBA00022723"/>
    </source>
</evidence>
<dbReference type="InterPro" id="IPR045540">
    <property type="entry name" value="YegS/DAGK_C"/>
</dbReference>
<dbReference type="InterPro" id="IPR050187">
    <property type="entry name" value="Lipid_Phosphate_FormReg"/>
</dbReference>
<dbReference type="PANTHER" id="PTHR12358">
    <property type="entry name" value="SPHINGOSINE KINASE"/>
    <property type="match status" value="1"/>
</dbReference>
<comment type="caution">
    <text evidence="14">The sequence shown here is derived from an EMBL/GenBank/DDBJ whole genome shotgun (WGS) entry which is preliminary data.</text>
</comment>
<dbReference type="Gene3D" id="3.40.50.10330">
    <property type="entry name" value="Probable inorganic polyphosphate/atp-NAD kinase, domain 1"/>
    <property type="match status" value="1"/>
</dbReference>
<dbReference type="SMART" id="SM00046">
    <property type="entry name" value="DAGKc"/>
    <property type="match status" value="1"/>
</dbReference>
<dbReference type="InterPro" id="IPR016064">
    <property type="entry name" value="NAD/diacylglycerol_kinase_sf"/>
</dbReference>
<evidence type="ECO:0000256" key="2">
    <source>
        <dbReference type="ARBA" id="ARBA00005983"/>
    </source>
</evidence>
<dbReference type="Pfam" id="PF19279">
    <property type="entry name" value="YegS_C"/>
    <property type="match status" value="1"/>
</dbReference>
<protein>
    <submittedName>
        <fullName evidence="14">YegS/Rv2252/BmrU family lipid kinase</fullName>
    </submittedName>
</protein>
<comment type="cofactor">
    <cofactor evidence="1">
        <name>Mg(2+)</name>
        <dbReference type="ChEBI" id="CHEBI:18420"/>
    </cofactor>
</comment>
<accession>A0A6I4VTH3</accession>
<keyword evidence="7 14" id="KW-0418">Kinase</keyword>
<dbReference type="InterPro" id="IPR001206">
    <property type="entry name" value="Diacylglycerol_kinase_cat_dom"/>
</dbReference>
<dbReference type="NCBIfam" id="TIGR00147">
    <property type="entry name" value="YegS/Rv2252/BmrU family lipid kinase"/>
    <property type="match status" value="1"/>
</dbReference>
<evidence type="ECO:0000256" key="7">
    <source>
        <dbReference type="ARBA" id="ARBA00022777"/>
    </source>
</evidence>
<evidence type="ECO:0000313" key="15">
    <source>
        <dbReference type="Proteomes" id="UP000430692"/>
    </source>
</evidence>
<evidence type="ECO:0000256" key="12">
    <source>
        <dbReference type="ARBA" id="ARBA00023264"/>
    </source>
</evidence>
<dbReference type="Proteomes" id="UP000430692">
    <property type="component" value="Unassembled WGS sequence"/>
</dbReference>
<evidence type="ECO:0000256" key="8">
    <source>
        <dbReference type="ARBA" id="ARBA00022840"/>
    </source>
</evidence>
<keyword evidence="3" id="KW-0444">Lipid biosynthesis</keyword>
<keyword evidence="15" id="KW-1185">Reference proteome</keyword>